<feature type="region of interest" description="Disordered" evidence="1">
    <location>
        <begin position="35"/>
        <end position="56"/>
    </location>
</feature>
<evidence type="ECO:0000313" key="2">
    <source>
        <dbReference type="EMBL" id="KAK1700228.1"/>
    </source>
</evidence>
<proteinExistence type="predicted"/>
<evidence type="ECO:0000256" key="1">
    <source>
        <dbReference type="SAM" id="MobiDB-lite"/>
    </source>
</evidence>
<evidence type="ECO:0000313" key="3">
    <source>
        <dbReference type="Proteomes" id="UP001224890"/>
    </source>
</evidence>
<feature type="compositionally biased region" description="Polar residues" evidence="1">
    <location>
        <begin position="38"/>
        <end position="49"/>
    </location>
</feature>
<dbReference type="Proteomes" id="UP001224890">
    <property type="component" value="Unassembled WGS sequence"/>
</dbReference>
<feature type="region of interest" description="Disordered" evidence="1">
    <location>
        <begin position="1"/>
        <end position="21"/>
    </location>
</feature>
<protein>
    <submittedName>
        <fullName evidence="2">Uncharacterized protein</fullName>
    </submittedName>
</protein>
<dbReference type="AlphaFoldDB" id="A0AAJ0EZL4"/>
<comment type="caution">
    <text evidence="2">The sequence shown here is derived from an EMBL/GenBank/DDBJ whole genome shotgun (WGS) entry which is preliminary data.</text>
</comment>
<dbReference type="RefSeq" id="XP_060435985.1">
    <property type="nucleotide sequence ID" value="XM_060565457.1"/>
</dbReference>
<gene>
    <name evidence="2" type="ORF">BDP55DRAFT_122293</name>
</gene>
<feature type="region of interest" description="Disordered" evidence="1">
    <location>
        <begin position="70"/>
        <end position="95"/>
    </location>
</feature>
<dbReference type="GeneID" id="85449983"/>
<organism evidence="2 3">
    <name type="scientific">Colletotrichum godetiae</name>
    <dbReference type="NCBI Taxonomy" id="1209918"/>
    <lineage>
        <taxon>Eukaryota</taxon>
        <taxon>Fungi</taxon>
        <taxon>Dikarya</taxon>
        <taxon>Ascomycota</taxon>
        <taxon>Pezizomycotina</taxon>
        <taxon>Sordariomycetes</taxon>
        <taxon>Hypocreomycetidae</taxon>
        <taxon>Glomerellales</taxon>
        <taxon>Glomerellaceae</taxon>
        <taxon>Colletotrichum</taxon>
        <taxon>Colletotrichum acutatum species complex</taxon>
    </lineage>
</organism>
<sequence length="218" mass="23623">MAFRAGRVVNKNPAESPYLSARKKNKGWKRLAWAEKATQGTRGPLCSTQQPPPSRAVPAQHFPFQWAAMAVSRGDSHQKKQQKKSAKPTGPVGNLLCKVHTDTQGRWEGTVIISHGISTFPPSILGSLHPPSMSSPPHPMQSMPLIPSTSIQALDCLDLTQSQSSGTLYFRHSTLVLHDLFACSPRSSSASAVSSTSSRGFQFVHCSRWQGASMVHGP</sequence>
<reference evidence="2" key="1">
    <citation type="submission" date="2021-06" db="EMBL/GenBank/DDBJ databases">
        <title>Comparative genomics, transcriptomics and evolutionary studies reveal genomic signatures of adaptation to plant cell wall in hemibiotrophic fungi.</title>
        <authorList>
            <consortium name="DOE Joint Genome Institute"/>
            <person name="Baroncelli R."/>
            <person name="Diaz J.F."/>
            <person name="Benocci T."/>
            <person name="Peng M."/>
            <person name="Battaglia E."/>
            <person name="Haridas S."/>
            <person name="Andreopoulos W."/>
            <person name="Labutti K."/>
            <person name="Pangilinan J."/>
            <person name="Floch G.L."/>
            <person name="Makela M.R."/>
            <person name="Henrissat B."/>
            <person name="Grigoriev I.V."/>
            <person name="Crouch J.A."/>
            <person name="De Vries R.P."/>
            <person name="Sukno S.A."/>
            <person name="Thon M.R."/>
        </authorList>
    </citation>
    <scope>NUCLEOTIDE SEQUENCE</scope>
    <source>
        <strain evidence="2">CBS 193.32</strain>
    </source>
</reference>
<dbReference type="EMBL" id="JAHMHR010000002">
    <property type="protein sequence ID" value="KAK1700228.1"/>
    <property type="molecule type" value="Genomic_DNA"/>
</dbReference>
<accession>A0AAJ0EZL4</accession>
<name>A0AAJ0EZL4_9PEZI</name>
<keyword evidence="3" id="KW-1185">Reference proteome</keyword>